<organism evidence="1 2">
    <name type="scientific">Rhizobium azibense</name>
    <dbReference type="NCBI Taxonomy" id="1136135"/>
    <lineage>
        <taxon>Bacteria</taxon>
        <taxon>Pseudomonadati</taxon>
        <taxon>Pseudomonadota</taxon>
        <taxon>Alphaproteobacteria</taxon>
        <taxon>Hyphomicrobiales</taxon>
        <taxon>Rhizobiaceae</taxon>
        <taxon>Rhizobium/Agrobacterium group</taxon>
        <taxon>Rhizobium</taxon>
    </lineage>
</organism>
<sequence>MKKERLAMFLFNTHPDDKKPQDPVGAGTLGIAEADEVERFSRTVTNHAETPLVASAWIGGADWGWCDPH</sequence>
<gene>
    <name evidence="1" type="ORF">EV129_115105</name>
</gene>
<comment type="caution">
    <text evidence="1">The sequence shown here is derived from an EMBL/GenBank/DDBJ whole genome shotgun (WGS) entry which is preliminary data.</text>
</comment>
<dbReference type="Proteomes" id="UP000295507">
    <property type="component" value="Unassembled WGS sequence"/>
</dbReference>
<name>A0A4R3RDL3_9HYPH</name>
<dbReference type="EMBL" id="SMBK01000015">
    <property type="protein sequence ID" value="TCU33600.1"/>
    <property type="molecule type" value="Genomic_DNA"/>
</dbReference>
<evidence type="ECO:0000313" key="2">
    <source>
        <dbReference type="Proteomes" id="UP000295507"/>
    </source>
</evidence>
<protein>
    <submittedName>
        <fullName evidence="1">Uncharacterized protein</fullName>
    </submittedName>
</protein>
<proteinExistence type="predicted"/>
<dbReference type="AlphaFoldDB" id="A0A4R3RDL3"/>
<evidence type="ECO:0000313" key="1">
    <source>
        <dbReference type="EMBL" id="TCU33600.1"/>
    </source>
</evidence>
<accession>A0A4R3RDL3</accession>
<reference evidence="1 2" key="1">
    <citation type="submission" date="2019-03" db="EMBL/GenBank/DDBJ databases">
        <title>Genomic Encyclopedia of Type Strains, Phase IV (KMG-V): Genome sequencing to study the core and pangenomes of soil and plant-associated prokaryotes.</title>
        <authorList>
            <person name="Whitman W."/>
        </authorList>
    </citation>
    <scope>NUCLEOTIDE SEQUENCE [LARGE SCALE GENOMIC DNA]</scope>
    <source>
        <strain evidence="1 2">IE4868</strain>
    </source>
</reference>